<keyword evidence="4" id="KW-0670">Pyruvate</keyword>
<accession>B2JMU4</accession>
<sequence length="416" mass="46223">MSRISGSQRQRRRRLGEWLPQSEDHIARFRLQLAEQARAHARRAPMSTVVEDLAALVQSDAVLRMDMTNAIHEALDEGHQLGYESIDELMRIIDYTTTYAPPFSESSLVHCPLNAVLDWPMCMPSGYALFRDPALNAQLRRVLNYWSGFLSGPHSRVHLTTDSPDGWFSPEADGHIGMSQFLCHPHTPSWGFSSWNDFFTRRFKPGARPVAEPENDRTVISACEAAPYNLEHGVKLTDTFWIKSQPYSLTDIFTHREIETARCFEGGSVYQSFLSAFNYHRWHAPVSGTVSKAYVVNGTYYSDAEAEGEDPGGLNDSQGYTTAVATRAVIVIDSDAAALGKVACVFVGMADVSSCLIDALPGQRVRKGEELGYFQYGGSTCCLIFRPGAIDRFIPTPPYDDKASPLKVNSPIAIAR</sequence>
<evidence type="ECO:0000313" key="6">
    <source>
        <dbReference type="EMBL" id="ACC74337.1"/>
    </source>
</evidence>
<dbReference type="Pfam" id="PF12588">
    <property type="entry name" value="PSDC"/>
    <property type="match status" value="1"/>
</dbReference>
<keyword evidence="7" id="KW-1185">Reference proteome</keyword>
<reference evidence="7" key="1">
    <citation type="journal article" date="2014" name="Stand. Genomic Sci.">
        <title>Complete genome sequence of Burkholderia phymatum STM815(T), a broad host range and efficient nitrogen-fixing symbiont of Mimosa species.</title>
        <authorList>
            <person name="Moulin L."/>
            <person name="Klonowska A."/>
            <person name="Caroline B."/>
            <person name="Booth K."/>
            <person name="Vriezen J.A."/>
            <person name="Melkonian R."/>
            <person name="James E.K."/>
            <person name="Young J.P."/>
            <person name="Bena G."/>
            <person name="Hauser L."/>
            <person name="Land M."/>
            <person name="Kyrpides N."/>
            <person name="Bruce D."/>
            <person name="Chain P."/>
            <person name="Copeland A."/>
            <person name="Pitluck S."/>
            <person name="Woyke T."/>
            <person name="Lizotte-Waniewski M."/>
            <person name="Bristow J."/>
            <person name="Riley M."/>
        </authorList>
    </citation>
    <scope>NUCLEOTIDE SEQUENCE [LARGE SCALE GENOMIC DNA]</scope>
    <source>
        <strain evidence="7">DSM 17167 / CIP 108236 / LMG 21445 / STM815</strain>
    </source>
</reference>
<dbReference type="Proteomes" id="UP000001192">
    <property type="component" value="Chromosome 2"/>
</dbReference>
<dbReference type="HOGENOM" id="CLU_033450_1_0_4"/>
<dbReference type="InterPro" id="IPR003817">
    <property type="entry name" value="PS_Dcarbxylase"/>
</dbReference>
<dbReference type="Pfam" id="PF02666">
    <property type="entry name" value="PS_Dcarbxylase"/>
    <property type="match status" value="1"/>
</dbReference>
<dbReference type="KEGG" id="bph:Bphy_5255"/>
<dbReference type="EMBL" id="CP001044">
    <property type="protein sequence ID" value="ACC74337.1"/>
    <property type="molecule type" value="Genomic_DNA"/>
</dbReference>
<organism evidence="6 7">
    <name type="scientific">Paraburkholderia phymatum (strain DSM 17167 / CIP 108236 / LMG 21445 / STM815)</name>
    <name type="common">Burkholderia phymatum</name>
    <dbReference type="NCBI Taxonomy" id="391038"/>
    <lineage>
        <taxon>Bacteria</taxon>
        <taxon>Pseudomonadati</taxon>
        <taxon>Pseudomonadota</taxon>
        <taxon>Betaproteobacteria</taxon>
        <taxon>Burkholderiales</taxon>
        <taxon>Burkholderiaceae</taxon>
        <taxon>Paraburkholderia</taxon>
    </lineage>
</organism>
<evidence type="ECO:0000256" key="4">
    <source>
        <dbReference type="ARBA" id="ARBA00023317"/>
    </source>
</evidence>
<dbReference type="eggNOG" id="COG0688">
    <property type="taxonomic scope" value="Bacteria"/>
</dbReference>
<protein>
    <submittedName>
        <fullName evidence="6">Phosphatidylserine decarboxylase-related</fullName>
    </submittedName>
</protein>
<evidence type="ECO:0000313" key="7">
    <source>
        <dbReference type="Proteomes" id="UP000001192"/>
    </source>
</evidence>
<evidence type="ECO:0000256" key="3">
    <source>
        <dbReference type="ARBA" id="ARBA00023239"/>
    </source>
</evidence>
<dbReference type="OrthoDB" id="9802030at2"/>
<gene>
    <name evidence="6" type="ordered locus">Bphy_5255</name>
</gene>
<dbReference type="GO" id="GO:0004609">
    <property type="term" value="F:phosphatidylserine decarboxylase activity"/>
    <property type="evidence" value="ECO:0007669"/>
    <property type="project" value="InterPro"/>
</dbReference>
<dbReference type="PANTHER" id="PTHR10067:SF9">
    <property type="entry name" value="PHOSPHATIDYLSERINE DECARBOXYLASE FAMILY PROTEIN (AFU_ORTHOLOGUE AFUA_7G01730)"/>
    <property type="match status" value="1"/>
</dbReference>
<dbReference type="STRING" id="391038.Bphy_5255"/>
<evidence type="ECO:0000256" key="1">
    <source>
        <dbReference type="ARBA" id="ARBA00022793"/>
    </source>
</evidence>
<keyword evidence="3" id="KW-0456">Lyase</keyword>
<dbReference type="AlphaFoldDB" id="B2JMU4"/>
<keyword evidence="2" id="KW-0865">Zymogen</keyword>
<keyword evidence="1" id="KW-0210">Decarboxylase</keyword>
<evidence type="ECO:0000256" key="2">
    <source>
        <dbReference type="ARBA" id="ARBA00023145"/>
    </source>
</evidence>
<feature type="domain" description="L-tryptophan decarboxylase PsiD-like" evidence="5">
    <location>
        <begin position="48"/>
        <end position="173"/>
    </location>
</feature>
<evidence type="ECO:0000259" key="5">
    <source>
        <dbReference type="Pfam" id="PF12588"/>
    </source>
</evidence>
<dbReference type="RefSeq" id="WP_012404501.1">
    <property type="nucleotide sequence ID" value="NC_010623.1"/>
</dbReference>
<name>B2JMU4_PARP8</name>
<dbReference type="GO" id="GO:0006646">
    <property type="term" value="P:phosphatidylethanolamine biosynthetic process"/>
    <property type="evidence" value="ECO:0007669"/>
    <property type="project" value="TreeGrafter"/>
</dbReference>
<proteinExistence type="predicted"/>
<dbReference type="PANTHER" id="PTHR10067">
    <property type="entry name" value="PHOSPHATIDYLSERINE DECARBOXYLASE"/>
    <property type="match status" value="1"/>
</dbReference>
<dbReference type="InterPro" id="IPR022237">
    <property type="entry name" value="PsiD-like"/>
</dbReference>